<dbReference type="RefSeq" id="XP_007698882.1">
    <property type="nucleotide sequence ID" value="XM_007700692.1"/>
</dbReference>
<reference evidence="3" key="2">
    <citation type="journal article" date="2013" name="PLoS Genet.">
        <title>Comparative genome structure, secondary metabolite, and effector coding capacity across Cochliobolus pathogens.</title>
        <authorList>
            <person name="Condon B.J."/>
            <person name="Leng Y."/>
            <person name="Wu D."/>
            <person name="Bushley K.E."/>
            <person name="Ohm R.A."/>
            <person name="Otillar R."/>
            <person name="Martin J."/>
            <person name="Schackwitz W."/>
            <person name="Grimwood J."/>
            <person name="MohdZainudin N."/>
            <person name="Xue C."/>
            <person name="Wang R."/>
            <person name="Manning V.A."/>
            <person name="Dhillon B."/>
            <person name="Tu Z.J."/>
            <person name="Steffenson B.J."/>
            <person name="Salamov A."/>
            <person name="Sun H."/>
            <person name="Lowry S."/>
            <person name="LaButti K."/>
            <person name="Han J."/>
            <person name="Copeland A."/>
            <person name="Lindquist E."/>
            <person name="Barry K."/>
            <person name="Schmutz J."/>
            <person name="Baker S.E."/>
            <person name="Ciuffetti L.M."/>
            <person name="Grigoriev I.V."/>
            <person name="Zhong S."/>
            <person name="Turgeon B.G."/>
        </authorList>
    </citation>
    <scope>NUCLEOTIDE SEQUENCE [LARGE SCALE GENOMIC DNA]</scope>
    <source>
        <strain evidence="3">ND90Pr / ATCC 201652</strain>
    </source>
</reference>
<keyword evidence="3" id="KW-1185">Reference proteome</keyword>
<accession>M2SEW2</accession>
<name>M2SEW2_COCSN</name>
<protein>
    <submittedName>
        <fullName evidence="2">Uncharacterized protein</fullName>
    </submittedName>
</protein>
<dbReference type="AlphaFoldDB" id="M2SEW2"/>
<reference evidence="2 3" key="1">
    <citation type="journal article" date="2012" name="PLoS Pathog.">
        <title>Diverse lifestyles and strategies of plant pathogenesis encoded in the genomes of eighteen Dothideomycetes fungi.</title>
        <authorList>
            <person name="Ohm R.A."/>
            <person name="Feau N."/>
            <person name="Henrissat B."/>
            <person name="Schoch C.L."/>
            <person name="Horwitz B.A."/>
            <person name="Barry K.W."/>
            <person name="Condon B.J."/>
            <person name="Copeland A.C."/>
            <person name="Dhillon B."/>
            <person name="Glaser F."/>
            <person name="Hesse C.N."/>
            <person name="Kosti I."/>
            <person name="LaButti K."/>
            <person name="Lindquist E.A."/>
            <person name="Lucas S."/>
            <person name="Salamov A.A."/>
            <person name="Bradshaw R.E."/>
            <person name="Ciuffetti L."/>
            <person name="Hamelin R.C."/>
            <person name="Kema G.H.J."/>
            <person name="Lawrence C."/>
            <person name="Scott J.A."/>
            <person name="Spatafora J.W."/>
            <person name="Turgeon B.G."/>
            <person name="de Wit P.J.G.M."/>
            <person name="Zhong S."/>
            <person name="Goodwin S.B."/>
            <person name="Grigoriev I.V."/>
        </authorList>
    </citation>
    <scope>NUCLEOTIDE SEQUENCE [LARGE SCALE GENOMIC DNA]</scope>
    <source>
        <strain evidence="3">ND90Pr / ATCC 201652</strain>
    </source>
</reference>
<feature type="region of interest" description="Disordered" evidence="1">
    <location>
        <begin position="124"/>
        <end position="147"/>
    </location>
</feature>
<proteinExistence type="predicted"/>
<sequence>MTPPHCRLRAPKCSPSRQAMAAHRGHAHWAHEFSTVLMQSMRAFSHIRYRRLMCACSSLSQRLTLTISWLFLEKNKKGLSTIKERDLLPQFCKPWQRSFQEEQILRSLKATGICHPDPSSLLKRFSNTNSDDQESGESSTPVLSASD</sequence>
<gene>
    <name evidence="2" type="ORF">COCSADRAFT_310173</name>
</gene>
<organism evidence="2 3">
    <name type="scientific">Cochliobolus sativus (strain ND90Pr / ATCC 201652)</name>
    <name type="common">Common root rot and spot blotch fungus</name>
    <name type="synonym">Bipolaris sorokiniana</name>
    <dbReference type="NCBI Taxonomy" id="665912"/>
    <lineage>
        <taxon>Eukaryota</taxon>
        <taxon>Fungi</taxon>
        <taxon>Dikarya</taxon>
        <taxon>Ascomycota</taxon>
        <taxon>Pezizomycotina</taxon>
        <taxon>Dothideomycetes</taxon>
        <taxon>Pleosporomycetidae</taxon>
        <taxon>Pleosporales</taxon>
        <taxon>Pleosporineae</taxon>
        <taxon>Pleosporaceae</taxon>
        <taxon>Bipolaris</taxon>
    </lineage>
</organism>
<evidence type="ECO:0000313" key="3">
    <source>
        <dbReference type="Proteomes" id="UP000016934"/>
    </source>
</evidence>
<dbReference type="HOGENOM" id="CLU_1767895_0_0_1"/>
<dbReference type="GeneID" id="19136364"/>
<evidence type="ECO:0000313" key="2">
    <source>
        <dbReference type="EMBL" id="EMD65843.1"/>
    </source>
</evidence>
<evidence type="ECO:0000256" key="1">
    <source>
        <dbReference type="SAM" id="MobiDB-lite"/>
    </source>
</evidence>
<dbReference type="EMBL" id="KB445641">
    <property type="protein sequence ID" value="EMD65843.1"/>
    <property type="molecule type" value="Genomic_DNA"/>
</dbReference>
<dbReference type="KEGG" id="bsc:COCSADRAFT_310173"/>
<feature type="compositionally biased region" description="Polar residues" evidence="1">
    <location>
        <begin position="125"/>
        <end position="147"/>
    </location>
</feature>
<dbReference type="Proteomes" id="UP000016934">
    <property type="component" value="Unassembled WGS sequence"/>
</dbReference>